<evidence type="ECO:0000313" key="2">
    <source>
        <dbReference type="Proteomes" id="UP001497516"/>
    </source>
</evidence>
<keyword evidence="2" id="KW-1185">Reference proteome</keyword>
<dbReference type="Proteomes" id="UP001497516">
    <property type="component" value="Chromosome 10"/>
</dbReference>
<proteinExistence type="predicted"/>
<gene>
    <name evidence="1" type="ORF">LTRI10_LOCUS6768</name>
</gene>
<protein>
    <submittedName>
        <fullName evidence="1">Uncharacterized protein</fullName>
    </submittedName>
</protein>
<evidence type="ECO:0000313" key="1">
    <source>
        <dbReference type="EMBL" id="CAL1359271.1"/>
    </source>
</evidence>
<sequence length="92" mass="10316">MGKKYSMKGVRLVFARKNTWMHEFITGGREAILELACIKERVSEHGMDGAYVEVIEGVQNVVDKEEKETSSIVVKGISETRIQDIMVVAIDS</sequence>
<name>A0AAV2CTD4_9ROSI</name>
<dbReference type="EMBL" id="OZ034814">
    <property type="protein sequence ID" value="CAL1359271.1"/>
    <property type="molecule type" value="Genomic_DNA"/>
</dbReference>
<dbReference type="AlphaFoldDB" id="A0AAV2CTD4"/>
<reference evidence="1 2" key="1">
    <citation type="submission" date="2024-04" db="EMBL/GenBank/DDBJ databases">
        <authorList>
            <person name="Fracassetti M."/>
        </authorList>
    </citation>
    <scope>NUCLEOTIDE SEQUENCE [LARGE SCALE GENOMIC DNA]</scope>
</reference>
<accession>A0AAV2CTD4</accession>
<organism evidence="1 2">
    <name type="scientific">Linum trigynum</name>
    <dbReference type="NCBI Taxonomy" id="586398"/>
    <lineage>
        <taxon>Eukaryota</taxon>
        <taxon>Viridiplantae</taxon>
        <taxon>Streptophyta</taxon>
        <taxon>Embryophyta</taxon>
        <taxon>Tracheophyta</taxon>
        <taxon>Spermatophyta</taxon>
        <taxon>Magnoliopsida</taxon>
        <taxon>eudicotyledons</taxon>
        <taxon>Gunneridae</taxon>
        <taxon>Pentapetalae</taxon>
        <taxon>rosids</taxon>
        <taxon>fabids</taxon>
        <taxon>Malpighiales</taxon>
        <taxon>Linaceae</taxon>
        <taxon>Linum</taxon>
    </lineage>
</organism>